<accession>A0A8H6E6R4</accession>
<proteinExistence type="predicted"/>
<sequence>MLGLIVLYPYGNLEAVDAYFFGASASTEPGLNTIDEKDLMAYQQLYIYIIPIISNLGFINIWWWWSVSAGLRSG</sequence>
<keyword evidence="1" id="KW-0812">Transmembrane</keyword>
<gene>
    <name evidence="2" type="primary">TRK1_3</name>
    <name evidence="2" type="ORF">ETB97_012806</name>
</gene>
<name>A0A8H6E6R4_PETAA</name>
<keyword evidence="1" id="KW-1133">Transmembrane helix</keyword>
<dbReference type="EMBL" id="SPNV01000096">
    <property type="protein sequence ID" value="KAF5861557.1"/>
    <property type="molecule type" value="Genomic_DNA"/>
</dbReference>
<evidence type="ECO:0000313" key="3">
    <source>
        <dbReference type="Proteomes" id="UP000541154"/>
    </source>
</evidence>
<keyword evidence="3" id="KW-1185">Reference proteome</keyword>
<organism evidence="2 3">
    <name type="scientific">Petromyces alliaceus</name>
    <name type="common">Aspergillus alliaceus</name>
    <dbReference type="NCBI Taxonomy" id="209559"/>
    <lineage>
        <taxon>Eukaryota</taxon>
        <taxon>Fungi</taxon>
        <taxon>Dikarya</taxon>
        <taxon>Ascomycota</taxon>
        <taxon>Pezizomycotina</taxon>
        <taxon>Eurotiomycetes</taxon>
        <taxon>Eurotiomycetidae</taxon>
        <taxon>Eurotiales</taxon>
        <taxon>Aspergillaceae</taxon>
        <taxon>Aspergillus</taxon>
        <taxon>Aspergillus subgen. Circumdati</taxon>
    </lineage>
</organism>
<feature type="transmembrane region" description="Helical" evidence="1">
    <location>
        <begin position="45"/>
        <end position="65"/>
    </location>
</feature>
<evidence type="ECO:0000313" key="2">
    <source>
        <dbReference type="EMBL" id="KAF5861557.1"/>
    </source>
</evidence>
<keyword evidence="1" id="KW-0472">Membrane</keyword>
<protein>
    <submittedName>
        <fullName evidence="2">Low affinity potassium transporter</fullName>
    </submittedName>
</protein>
<dbReference type="AlphaFoldDB" id="A0A8H6E6R4"/>
<dbReference type="Proteomes" id="UP000541154">
    <property type="component" value="Unassembled WGS sequence"/>
</dbReference>
<reference evidence="2 3" key="1">
    <citation type="submission" date="2019-04" db="EMBL/GenBank/DDBJ databases">
        <title>Aspergillus burnettii sp. nov., novel species from soil in southeast Queensland.</title>
        <authorList>
            <person name="Gilchrist C.L.M."/>
            <person name="Pitt J.I."/>
            <person name="Lange L."/>
            <person name="Lacey H.J."/>
            <person name="Vuong D."/>
            <person name="Midgley D.J."/>
            <person name="Greenfield P."/>
            <person name="Bradbury M."/>
            <person name="Lacey E."/>
            <person name="Busk P.K."/>
            <person name="Pilgaard B."/>
            <person name="Chooi Y.H."/>
            <person name="Piggott A.M."/>
        </authorList>
    </citation>
    <scope>NUCLEOTIDE SEQUENCE [LARGE SCALE GENOMIC DNA]</scope>
    <source>
        <strain evidence="2 3">FRR 5400</strain>
    </source>
</reference>
<comment type="caution">
    <text evidence="2">The sequence shown here is derived from an EMBL/GenBank/DDBJ whole genome shotgun (WGS) entry which is preliminary data.</text>
</comment>
<evidence type="ECO:0000256" key="1">
    <source>
        <dbReference type="SAM" id="Phobius"/>
    </source>
</evidence>